<feature type="compositionally biased region" description="Basic and acidic residues" evidence="7">
    <location>
        <begin position="776"/>
        <end position="801"/>
    </location>
</feature>
<keyword evidence="3" id="KW-0378">Hydrolase</keyword>
<reference evidence="11" key="1">
    <citation type="submission" date="2015-01" db="EMBL/GenBank/DDBJ databases">
        <title>Transcriptome Assembly of Fopius arisanus.</title>
        <authorList>
            <person name="Geib S."/>
        </authorList>
    </citation>
    <scope>NUCLEOTIDE SEQUENCE</scope>
</reference>
<dbReference type="GO" id="GO:0003724">
    <property type="term" value="F:RNA helicase activity"/>
    <property type="evidence" value="ECO:0007669"/>
    <property type="project" value="UniProtKB-EC"/>
</dbReference>
<dbReference type="GO" id="GO:0003676">
    <property type="term" value="F:nucleic acid binding"/>
    <property type="evidence" value="ECO:0007669"/>
    <property type="project" value="InterPro"/>
</dbReference>
<dbReference type="GO" id="GO:0010468">
    <property type="term" value="P:regulation of gene expression"/>
    <property type="evidence" value="ECO:0007669"/>
    <property type="project" value="UniProtKB-ARBA"/>
</dbReference>
<feature type="domain" description="Helicase ATP-binding" evidence="8">
    <location>
        <begin position="55"/>
        <end position="225"/>
    </location>
</feature>
<dbReference type="InterPro" id="IPR000629">
    <property type="entry name" value="RNA-helicase_DEAD-box_CS"/>
</dbReference>
<dbReference type="Gene3D" id="3.40.50.300">
    <property type="entry name" value="P-loop containing nucleotide triphosphate hydrolases"/>
    <property type="match status" value="2"/>
</dbReference>
<feature type="short sequence motif" description="Q motif" evidence="6">
    <location>
        <begin position="24"/>
        <end position="52"/>
    </location>
</feature>
<dbReference type="GO" id="GO:0005524">
    <property type="term" value="F:ATP binding"/>
    <property type="evidence" value="ECO:0007669"/>
    <property type="project" value="UniProtKB-KW"/>
</dbReference>
<keyword evidence="4" id="KW-0347">Helicase</keyword>
<dbReference type="SMART" id="SM00490">
    <property type="entry name" value="HELICc"/>
    <property type="match status" value="1"/>
</dbReference>
<evidence type="ECO:0000259" key="10">
    <source>
        <dbReference type="PROSITE" id="PS51195"/>
    </source>
</evidence>
<evidence type="ECO:0000313" key="11">
    <source>
        <dbReference type="EMBL" id="JAG72461.1"/>
    </source>
</evidence>
<protein>
    <recommendedName>
        <fullName evidence="1">RNA helicase</fullName>
        <ecNumber evidence="1">3.6.4.13</ecNumber>
    </recommendedName>
</protein>
<evidence type="ECO:0000256" key="4">
    <source>
        <dbReference type="ARBA" id="ARBA00022806"/>
    </source>
</evidence>
<dbReference type="CDD" id="cd18787">
    <property type="entry name" value="SF2_C_DEAD"/>
    <property type="match status" value="1"/>
</dbReference>
<keyword evidence="2" id="KW-0547">Nucleotide-binding</keyword>
<dbReference type="GO" id="GO:0016787">
    <property type="term" value="F:hydrolase activity"/>
    <property type="evidence" value="ECO:0007669"/>
    <property type="project" value="UniProtKB-KW"/>
</dbReference>
<evidence type="ECO:0000256" key="1">
    <source>
        <dbReference type="ARBA" id="ARBA00012552"/>
    </source>
</evidence>
<dbReference type="CDD" id="cd17943">
    <property type="entry name" value="DEADc_DDX20"/>
    <property type="match status" value="1"/>
</dbReference>
<name>A0A0C9QGT0_9HYME</name>
<dbReference type="PROSITE" id="PS51192">
    <property type="entry name" value="HELICASE_ATP_BIND_1"/>
    <property type="match status" value="1"/>
</dbReference>
<feature type="region of interest" description="Disordered" evidence="7">
    <location>
        <begin position="755"/>
        <end position="830"/>
    </location>
</feature>
<dbReference type="SMART" id="SM00487">
    <property type="entry name" value="DEXDc"/>
    <property type="match status" value="1"/>
</dbReference>
<feature type="domain" description="DEAD-box RNA helicase Q" evidence="10">
    <location>
        <begin position="24"/>
        <end position="52"/>
    </location>
</feature>
<dbReference type="PROSITE" id="PS51194">
    <property type="entry name" value="HELICASE_CTER"/>
    <property type="match status" value="1"/>
</dbReference>
<dbReference type="PANTHER" id="PTHR47958">
    <property type="entry name" value="ATP-DEPENDENT RNA HELICASE DBP3"/>
    <property type="match status" value="1"/>
</dbReference>
<dbReference type="InterPro" id="IPR014001">
    <property type="entry name" value="Helicase_ATP-bd"/>
</dbReference>
<keyword evidence="5" id="KW-0067">ATP-binding</keyword>
<dbReference type="EC" id="3.6.4.13" evidence="1"/>
<dbReference type="InterPro" id="IPR011545">
    <property type="entry name" value="DEAD/DEAH_box_helicase_dom"/>
</dbReference>
<proteinExistence type="predicted"/>
<dbReference type="EMBL" id="GBYB01002694">
    <property type="protein sequence ID" value="JAG72461.1"/>
    <property type="molecule type" value="Transcribed_RNA"/>
</dbReference>
<dbReference type="Pfam" id="PF00270">
    <property type="entry name" value="DEAD"/>
    <property type="match status" value="1"/>
</dbReference>
<dbReference type="PROSITE" id="PS51195">
    <property type="entry name" value="Q_MOTIF"/>
    <property type="match status" value="1"/>
</dbReference>
<dbReference type="SUPFAM" id="SSF52540">
    <property type="entry name" value="P-loop containing nucleoside triphosphate hydrolases"/>
    <property type="match status" value="2"/>
</dbReference>
<dbReference type="PROSITE" id="PS00039">
    <property type="entry name" value="DEAD_ATP_HELICASE"/>
    <property type="match status" value="1"/>
</dbReference>
<dbReference type="InterPro" id="IPR001650">
    <property type="entry name" value="Helicase_C-like"/>
</dbReference>
<dbReference type="Pfam" id="PF00271">
    <property type="entry name" value="Helicase_C"/>
    <property type="match status" value="1"/>
</dbReference>
<gene>
    <name evidence="11" type="primary">ddx20</name>
    <name evidence="11" type="ORF">g.55348</name>
</gene>
<accession>A0A0C9QGT0</accession>
<evidence type="ECO:0000256" key="6">
    <source>
        <dbReference type="PROSITE-ProRule" id="PRU00552"/>
    </source>
</evidence>
<evidence type="ECO:0000256" key="7">
    <source>
        <dbReference type="SAM" id="MobiDB-lite"/>
    </source>
</evidence>
<evidence type="ECO:0000259" key="9">
    <source>
        <dbReference type="PROSITE" id="PS51194"/>
    </source>
</evidence>
<dbReference type="AlphaFoldDB" id="A0A0C9QGT0"/>
<feature type="domain" description="Helicase C-terminal" evidence="9">
    <location>
        <begin position="260"/>
        <end position="404"/>
    </location>
</feature>
<sequence length="874" mass="98821">MVGPIAHVIDAKPRTSDIKIPENVTFSQMGLSQGILEGLLNCGFHQPSPIQLKAIPVGRCGFDCIIKAKSGTGKTVVFGVITLEMIDVKLSSVQAIILAPTREIALQISDVLSAVGSEVKGLKVQCFIGGTAIQNDRSKASTCHIAVGAPGRIKHLIEKGFLQVESVRLMVLDEADKLMDQSFQSDVNYIFAKLPRNKQFLSSSATYPGDLELFLSTYMISPVLLTPDAGGPVLKGLRQFVAVVPSHPNAMRQIQVKIDELTKILSRVPFKQCLVFCNYQTRAQSICNRVNPMHPSTFIVGSQEMKKRIETINKLKNCKCRILFTTDLTARGIDAENVNLVVNFDIANDGATYLHRAGRAGRYGSHGIVISIVGQQELEKFQDLLVMVGGEKFSVLRIPEEFPKNIWTTDDSTFERIPQAPEEGGENADGEEVQLKTGELPAVPGVQWSEEDVSKKVSTSRRKPKLTDFVRNLLVNDRPAIKDPPSFKFVEPKNREILELNFPSENLSKYERLNEKVEFSVEILPEMTETNEEELLEFLDYDITKRIENKSSVVDEIPEESPDLLMNLKKFVIPDLEDSDDELVKMYKSLIAWVEKGEDKRLREDEEVVLEEARVWNQLLEYEIVNSGRFLEGRDREYWVAWRDFFEAQKRALLWVFPELRSEEEVIETYSYSTQGHNNLVQMYQEVEEFKSIHRPPGKPFQAHFPYPVVEGPFSGLMMSSSDAERYSRAIQYLREHPEPKGRLLEILESSQSQEFRGEARDFEGSQELETPGAGELHKTLGDDFRGSENGELPREERYGVEEVELENGISRSSTSSIESENSEDSFGNDLQGTFCRGELDQCMGNESIEEFFDRISFDTHLLHLQEYMSLILD</sequence>
<organism evidence="11">
    <name type="scientific">Fopius arisanus</name>
    <dbReference type="NCBI Taxonomy" id="64838"/>
    <lineage>
        <taxon>Eukaryota</taxon>
        <taxon>Metazoa</taxon>
        <taxon>Ecdysozoa</taxon>
        <taxon>Arthropoda</taxon>
        <taxon>Hexapoda</taxon>
        <taxon>Insecta</taxon>
        <taxon>Pterygota</taxon>
        <taxon>Neoptera</taxon>
        <taxon>Endopterygota</taxon>
        <taxon>Hymenoptera</taxon>
        <taxon>Apocrita</taxon>
        <taxon>Ichneumonoidea</taxon>
        <taxon>Braconidae</taxon>
        <taxon>Opiinae</taxon>
        <taxon>Fopius</taxon>
    </lineage>
</organism>
<evidence type="ECO:0000256" key="3">
    <source>
        <dbReference type="ARBA" id="ARBA00022801"/>
    </source>
</evidence>
<evidence type="ECO:0000256" key="5">
    <source>
        <dbReference type="ARBA" id="ARBA00022840"/>
    </source>
</evidence>
<evidence type="ECO:0000259" key="8">
    <source>
        <dbReference type="PROSITE" id="PS51192"/>
    </source>
</evidence>
<feature type="compositionally biased region" description="Low complexity" evidence="7">
    <location>
        <begin position="811"/>
        <end position="820"/>
    </location>
</feature>
<evidence type="ECO:0000256" key="2">
    <source>
        <dbReference type="ARBA" id="ARBA00022741"/>
    </source>
</evidence>
<dbReference type="InterPro" id="IPR014014">
    <property type="entry name" value="RNA_helicase_DEAD_Q_motif"/>
</dbReference>
<dbReference type="InterPro" id="IPR027417">
    <property type="entry name" value="P-loop_NTPase"/>
</dbReference>